<sequence>MPIRTTAPLNWMRQTSMRRRPGQKEDLQLLQHLVDELRLFVSIYGQRSSQQRDWARRCLPAEFVGAFMTGWKEGRRQHWSYLQLIAARLRADAGEESVIWALRTTGLDGQAHFMLAPRGASTAAALLQ</sequence>
<protein>
    <submittedName>
        <fullName evidence="1">Uncharacterized protein</fullName>
    </submittedName>
</protein>
<accession>A0A4Z0BBU6</accession>
<dbReference type="AlphaFoldDB" id="A0A4Z0BBU6"/>
<keyword evidence="2" id="KW-1185">Reference proteome</keyword>
<dbReference type="Proteomes" id="UP000297839">
    <property type="component" value="Unassembled WGS sequence"/>
</dbReference>
<name>A0A4Z0BBU6_9BURK</name>
<dbReference type="EMBL" id="SMLK01000010">
    <property type="protein sequence ID" value="TFY96652.1"/>
    <property type="molecule type" value="Genomic_DNA"/>
</dbReference>
<evidence type="ECO:0000313" key="1">
    <source>
        <dbReference type="EMBL" id="TFY96652.1"/>
    </source>
</evidence>
<proteinExistence type="predicted"/>
<comment type="caution">
    <text evidence="1">The sequence shown here is derived from an EMBL/GenBank/DDBJ whole genome shotgun (WGS) entry which is preliminary data.</text>
</comment>
<organism evidence="1 2">
    <name type="scientific">Ramlibacter humi</name>
    <dbReference type="NCBI Taxonomy" id="2530451"/>
    <lineage>
        <taxon>Bacteria</taxon>
        <taxon>Pseudomonadati</taxon>
        <taxon>Pseudomonadota</taxon>
        <taxon>Betaproteobacteria</taxon>
        <taxon>Burkholderiales</taxon>
        <taxon>Comamonadaceae</taxon>
        <taxon>Ramlibacter</taxon>
    </lineage>
</organism>
<gene>
    <name evidence="1" type="ORF">EZ216_19900</name>
</gene>
<reference evidence="1 2" key="1">
    <citation type="submission" date="2019-03" db="EMBL/GenBank/DDBJ databases">
        <title>Ramlibacter sp. 18x22-1, whole genome shotgun sequence.</title>
        <authorList>
            <person name="Zhang X."/>
            <person name="Feng G."/>
            <person name="Zhu H."/>
        </authorList>
    </citation>
    <scope>NUCLEOTIDE SEQUENCE [LARGE SCALE GENOMIC DNA]</scope>
    <source>
        <strain evidence="1 2">18x22-1</strain>
    </source>
</reference>
<dbReference type="RefSeq" id="WP_135251545.1">
    <property type="nucleotide sequence ID" value="NZ_SMLK01000010.1"/>
</dbReference>
<evidence type="ECO:0000313" key="2">
    <source>
        <dbReference type="Proteomes" id="UP000297839"/>
    </source>
</evidence>